<dbReference type="AlphaFoldDB" id="A0A1N6HX94"/>
<dbReference type="EMBL" id="FSRM01000001">
    <property type="protein sequence ID" value="SIO24403.1"/>
    <property type="molecule type" value="Genomic_DNA"/>
</dbReference>
<evidence type="ECO:0000313" key="1">
    <source>
        <dbReference type="EMBL" id="SIO24403.1"/>
    </source>
</evidence>
<evidence type="ECO:0000313" key="2">
    <source>
        <dbReference type="Proteomes" id="UP000184693"/>
    </source>
</evidence>
<proteinExistence type="predicted"/>
<dbReference type="Proteomes" id="UP000184693">
    <property type="component" value="Unassembled WGS sequence"/>
</dbReference>
<organism evidence="1 2">
    <name type="scientific">Paraburkholderia phenazinium</name>
    <dbReference type="NCBI Taxonomy" id="60549"/>
    <lineage>
        <taxon>Bacteria</taxon>
        <taxon>Pseudomonadati</taxon>
        <taxon>Pseudomonadota</taxon>
        <taxon>Betaproteobacteria</taxon>
        <taxon>Burkholderiales</taxon>
        <taxon>Burkholderiaceae</taxon>
        <taxon>Paraburkholderia</taxon>
    </lineage>
</organism>
<gene>
    <name evidence="1" type="ORF">SAMN05444168_3723</name>
</gene>
<name>A0A1N6HX94_9BURK</name>
<sequence>MCRATVLNQGEARVHLRLAIGGGRLYCDRQWSIRYLMAVFPMVDRWESL</sequence>
<reference evidence="1 2" key="1">
    <citation type="submission" date="2016-11" db="EMBL/GenBank/DDBJ databases">
        <authorList>
            <person name="Jaros S."/>
            <person name="Januszkiewicz K."/>
            <person name="Wedrychowicz H."/>
        </authorList>
    </citation>
    <scope>NUCLEOTIDE SEQUENCE [LARGE SCALE GENOMIC DNA]</scope>
    <source>
        <strain evidence="1 2">GAS86</strain>
    </source>
</reference>
<protein>
    <submittedName>
        <fullName evidence="1">Uncharacterized protein</fullName>
    </submittedName>
</protein>
<accession>A0A1N6HX94</accession>